<dbReference type="WBParaSite" id="PS1159_v2.g13903.t1">
    <property type="protein sequence ID" value="PS1159_v2.g13903.t1"/>
    <property type="gene ID" value="PS1159_v2.g13903"/>
</dbReference>
<evidence type="ECO:0000313" key="2">
    <source>
        <dbReference type="WBParaSite" id="PS1159_v2.g13903.t1"/>
    </source>
</evidence>
<accession>A0AC35F5D1</accession>
<sequence length="249" mass="29199">MLSYNIIFWQPTEADYNAKLFWWLGAPCFLSMGTLSTSVLFLGIERCLLLLFPYDFNEIKRKIFAMIEIIFIFGLILLYLFVNILSEIPTIERTKCYAFGCMMTEHHKELYDHKSLYIYVRYVVALLNCILGSILFFIFYQKSKQSQVNGHFVRSSRNNKLVLWTITVAFLFDFLPHFAAFCSKTFFNINPNQYIGPYGTIFTTLDVVICAEVSRRIFESQKAFVATTRVRLNSSFRLPRSINIKKEYV</sequence>
<reference evidence="2" key="1">
    <citation type="submission" date="2022-11" db="UniProtKB">
        <authorList>
            <consortium name="WormBaseParasite"/>
        </authorList>
    </citation>
    <scope>IDENTIFICATION</scope>
</reference>
<protein>
    <submittedName>
        <fullName evidence="2">Uncharacterized protein</fullName>
    </submittedName>
</protein>
<evidence type="ECO:0000313" key="1">
    <source>
        <dbReference type="Proteomes" id="UP000887580"/>
    </source>
</evidence>
<proteinExistence type="predicted"/>
<dbReference type="Proteomes" id="UP000887580">
    <property type="component" value="Unplaced"/>
</dbReference>
<name>A0AC35F5D1_9BILA</name>
<organism evidence="1 2">
    <name type="scientific">Panagrolaimus sp. PS1159</name>
    <dbReference type="NCBI Taxonomy" id="55785"/>
    <lineage>
        <taxon>Eukaryota</taxon>
        <taxon>Metazoa</taxon>
        <taxon>Ecdysozoa</taxon>
        <taxon>Nematoda</taxon>
        <taxon>Chromadorea</taxon>
        <taxon>Rhabditida</taxon>
        <taxon>Tylenchina</taxon>
        <taxon>Panagrolaimomorpha</taxon>
        <taxon>Panagrolaimoidea</taxon>
        <taxon>Panagrolaimidae</taxon>
        <taxon>Panagrolaimus</taxon>
    </lineage>
</organism>